<sequence>MTRIIKVKPKSTYQVNHPYDSVITTKIIKVEPKSTYQVSHLVKYVKTP</sequence>
<dbReference type="EMBL" id="CAJVPZ010001120">
    <property type="protein sequence ID" value="CAG8484782.1"/>
    <property type="molecule type" value="Genomic_DNA"/>
</dbReference>
<accession>A0A9N8WIP9</accession>
<evidence type="ECO:0000313" key="2">
    <source>
        <dbReference type="Proteomes" id="UP000789396"/>
    </source>
</evidence>
<dbReference type="Proteomes" id="UP000789396">
    <property type="component" value="Unassembled WGS sequence"/>
</dbReference>
<keyword evidence="2" id="KW-1185">Reference proteome</keyword>
<reference evidence="1" key="1">
    <citation type="submission" date="2021-06" db="EMBL/GenBank/DDBJ databases">
        <authorList>
            <person name="Kallberg Y."/>
            <person name="Tangrot J."/>
            <person name="Rosling A."/>
        </authorList>
    </citation>
    <scope>NUCLEOTIDE SEQUENCE</scope>
    <source>
        <strain evidence="1">IN212</strain>
    </source>
</reference>
<name>A0A9N8WIP9_9GLOM</name>
<organism evidence="1 2">
    <name type="scientific">Racocetra fulgida</name>
    <dbReference type="NCBI Taxonomy" id="60492"/>
    <lineage>
        <taxon>Eukaryota</taxon>
        <taxon>Fungi</taxon>
        <taxon>Fungi incertae sedis</taxon>
        <taxon>Mucoromycota</taxon>
        <taxon>Glomeromycotina</taxon>
        <taxon>Glomeromycetes</taxon>
        <taxon>Diversisporales</taxon>
        <taxon>Gigasporaceae</taxon>
        <taxon>Racocetra</taxon>
    </lineage>
</organism>
<comment type="caution">
    <text evidence="1">The sequence shown here is derived from an EMBL/GenBank/DDBJ whole genome shotgun (WGS) entry which is preliminary data.</text>
</comment>
<protein>
    <submittedName>
        <fullName evidence="1">11142_t:CDS:1</fullName>
    </submittedName>
</protein>
<proteinExistence type="predicted"/>
<dbReference type="AlphaFoldDB" id="A0A9N8WIP9"/>
<gene>
    <name evidence="1" type="ORF">RFULGI_LOCUS1704</name>
</gene>
<evidence type="ECO:0000313" key="1">
    <source>
        <dbReference type="EMBL" id="CAG8484782.1"/>
    </source>
</evidence>